<dbReference type="Pfam" id="PF01512">
    <property type="entry name" value="Complex1_51K"/>
    <property type="match status" value="1"/>
</dbReference>
<comment type="similarity">
    <text evidence="3">Belongs to the complex I 51 kDa subunit family.</text>
</comment>
<dbReference type="KEGG" id="pabo:BCY86_05545"/>
<evidence type="ECO:0000256" key="4">
    <source>
        <dbReference type="ARBA" id="ARBA00022485"/>
    </source>
</evidence>
<dbReference type="FunFam" id="3.40.50.11540:FF:000001">
    <property type="entry name" value="NADH dehydrogenase [ubiquinone] flavoprotein 1, mitochondrial"/>
    <property type="match status" value="1"/>
</dbReference>
<reference evidence="11 12" key="1">
    <citation type="submission" date="2016-08" db="EMBL/GenBank/DDBJ databases">
        <title>Identification and validation of antigenic proteins from Pajaroellobacter abortibovis using de-novo genome sequence assembly and reverse vaccinology.</title>
        <authorList>
            <person name="Welly B.T."/>
            <person name="Miller M.R."/>
            <person name="Stott J.L."/>
            <person name="Blanchard M.T."/>
            <person name="Islas-Trejo A.D."/>
            <person name="O'Rourke S.M."/>
            <person name="Young A.E."/>
            <person name="Medrano J.F."/>
            <person name="Van Eenennaam A.L."/>
        </authorList>
    </citation>
    <scope>NUCLEOTIDE SEQUENCE [LARGE SCALE GENOMIC DNA]</scope>
    <source>
        <strain evidence="11 12">BTF92-0548A/99-0131</strain>
    </source>
</reference>
<dbReference type="EMBL" id="CP016908">
    <property type="protein sequence ID" value="APS00204.1"/>
    <property type="molecule type" value="Genomic_DNA"/>
</dbReference>
<evidence type="ECO:0000256" key="8">
    <source>
        <dbReference type="ARBA" id="ARBA00023004"/>
    </source>
</evidence>
<protein>
    <submittedName>
        <fullName evidence="11">NADH dehydrogenase</fullName>
    </submittedName>
</protein>
<dbReference type="Pfam" id="PF10589">
    <property type="entry name" value="NADH_4Fe-4S"/>
    <property type="match status" value="1"/>
</dbReference>
<evidence type="ECO:0000256" key="6">
    <source>
        <dbReference type="ARBA" id="ARBA00022643"/>
    </source>
</evidence>
<dbReference type="Gene3D" id="3.40.50.11540">
    <property type="entry name" value="NADH-ubiquinone oxidoreductase 51kDa subunit"/>
    <property type="match status" value="1"/>
</dbReference>
<feature type="domain" description="NADH-ubiquinone oxidoreductase 51kDa subunit iron-sulphur binding" evidence="10">
    <location>
        <begin position="351"/>
        <end position="396"/>
    </location>
</feature>
<dbReference type="InterPro" id="IPR037207">
    <property type="entry name" value="Nuop51_4Fe4S-bd_sf"/>
</dbReference>
<evidence type="ECO:0000256" key="7">
    <source>
        <dbReference type="ARBA" id="ARBA00022723"/>
    </source>
</evidence>
<dbReference type="NCBIfam" id="NF010120">
    <property type="entry name" value="PRK13596.1"/>
    <property type="match status" value="1"/>
</dbReference>
<dbReference type="GO" id="GO:0003954">
    <property type="term" value="F:NADH dehydrogenase activity"/>
    <property type="evidence" value="ECO:0007669"/>
    <property type="project" value="TreeGrafter"/>
</dbReference>
<dbReference type="SUPFAM" id="SSF142019">
    <property type="entry name" value="Nqo1 FMN-binding domain-like"/>
    <property type="match status" value="1"/>
</dbReference>
<dbReference type="AlphaFoldDB" id="A0A1L6MXC7"/>
<dbReference type="Proteomes" id="UP000185544">
    <property type="component" value="Chromosome"/>
</dbReference>
<organism evidence="11 12">
    <name type="scientific">Pajaroellobacter abortibovis</name>
    <dbReference type="NCBI Taxonomy" id="1882918"/>
    <lineage>
        <taxon>Bacteria</taxon>
        <taxon>Pseudomonadati</taxon>
        <taxon>Myxococcota</taxon>
        <taxon>Polyangia</taxon>
        <taxon>Polyangiales</taxon>
        <taxon>Polyangiaceae</taxon>
    </lineage>
</organism>
<keyword evidence="8" id="KW-0408">Iron</keyword>
<evidence type="ECO:0000256" key="2">
    <source>
        <dbReference type="ARBA" id="ARBA00001966"/>
    </source>
</evidence>
<evidence type="ECO:0000256" key="1">
    <source>
        <dbReference type="ARBA" id="ARBA00001917"/>
    </source>
</evidence>
<keyword evidence="6" id="KW-0288">FMN</keyword>
<dbReference type="STRING" id="1882918.BCY86_05545"/>
<dbReference type="PANTHER" id="PTHR11780">
    <property type="entry name" value="NADH-UBIQUINONE OXIDOREDUCTASE FLAVOPROTEIN 1 NDUFV1"/>
    <property type="match status" value="1"/>
</dbReference>
<dbReference type="SUPFAM" id="SSF142984">
    <property type="entry name" value="Nqo1 middle domain-like"/>
    <property type="match status" value="1"/>
</dbReference>
<dbReference type="GO" id="GO:0045333">
    <property type="term" value="P:cellular respiration"/>
    <property type="evidence" value="ECO:0007669"/>
    <property type="project" value="TreeGrafter"/>
</dbReference>
<evidence type="ECO:0000313" key="12">
    <source>
        <dbReference type="Proteomes" id="UP000185544"/>
    </source>
</evidence>
<name>A0A1L6MXC7_9BACT</name>
<comment type="cofactor">
    <cofactor evidence="1">
        <name>FMN</name>
        <dbReference type="ChEBI" id="CHEBI:58210"/>
    </cofactor>
</comment>
<dbReference type="InterPro" id="IPR054765">
    <property type="entry name" value="SLBB_dom"/>
</dbReference>
<dbReference type="InterPro" id="IPR019575">
    <property type="entry name" value="Nuop51_4Fe4S-bd"/>
</dbReference>
<dbReference type="SUPFAM" id="SSF140490">
    <property type="entry name" value="Nqo1C-terminal domain-like"/>
    <property type="match status" value="1"/>
</dbReference>
<dbReference type="GO" id="GO:0046872">
    <property type="term" value="F:metal ion binding"/>
    <property type="evidence" value="ECO:0007669"/>
    <property type="project" value="UniProtKB-KW"/>
</dbReference>
<dbReference type="Gene3D" id="1.20.1440.230">
    <property type="entry name" value="NADH-ubiquinone oxidoreductase 51kDa subunit, iron-sulphur binding domain"/>
    <property type="match status" value="1"/>
</dbReference>
<dbReference type="PROSITE" id="PS00644">
    <property type="entry name" value="COMPLEX1_51K_1"/>
    <property type="match status" value="1"/>
</dbReference>
<keyword evidence="12" id="KW-1185">Reference proteome</keyword>
<sequence>MIRKTDYLTRNYGKPNGWTLDAYMQAGGYEAIKKAFAMTHQEVIEEAKKANIRGRGGAGFPVGIKWSFMKPHPTKPSYLVINADEGEPGTHKDRTIMEQNPHAILEGCMIGCYAIGAHTTYIYVRDELHLSKARLNQAIQEAYARGYLGSNPSFAPNYPIHIHVHTGAGAYICGEETSLLNSLEGRRGEPRLKPPFPAQTGAFGCPTTVNNVETIATIPTAILLGGDAFSQLSALHSFKDGGVRLFGVNGHVKNPTVVELCIGVTIRELIEEIGGGVLQDRSILGVIPGGSSTPILLPSETIYAPDEKDPMHPWHGKSVLDVPMGVDTMRAAKTMLGTCCITVLAEGTCPVLAMQNLMQFYHHESCGQCTPCREGSAWLDRTLIKILNGKGTLDDLNQLSDIASQIMGNTICAFGEGTAMPALAFLQKFRPYFEDYIRSTRTKKDAKLTVS</sequence>
<dbReference type="InterPro" id="IPR037225">
    <property type="entry name" value="Nuo51_FMN-bd_sf"/>
</dbReference>
<gene>
    <name evidence="11" type="ORF">BCY86_05545</name>
</gene>
<dbReference type="FunFam" id="1.20.1440.230:FF:000001">
    <property type="entry name" value="Mitochondrial NADH dehydrogenase flavoprotein 1"/>
    <property type="match status" value="1"/>
</dbReference>
<dbReference type="RefSeq" id="WP_075276868.1">
    <property type="nucleotide sequence ID" value="NZ_CP016908.1"/>
</dbReference>
<dbReference type="Gene3D" id="3.10.20.600">
    <property type="match status" value="1"/>
</dbReference>
<accession>A0A1L6MXC7</accession>
<dbReference type="GO" id="GO:0051539">
    <property type="term" value="F:4 iron, 4 sulfur cluster binding"/>
    <property type="evidence" value="ECO:0007669"/>
    <property type="project" value="UniProtKB-KW"/>
</dbReference>
<dbReference type="OrthoDB" id="9805533at2"/>
<dbReference type="InterPro" id="IPR011538">
    <property type="entry name" value="Nuo51_FMN-bd"/>
</dbReference>
<evidence type="ECO:0000256" key="5">
    <source>
        <dbReference type="ARBA" id="ARBA00022630"/>
    </source>
</evidence>
<proteinExistence type="inferred from homology"/>
<comment type="cofactor">
    <cofactor evidence="2">
        <name>[4Fe-4S] cluster</name>
        <dbReference type="ChEBI" id="CHEBI:49883"/>
    </cofactor>
</comment>
<evidence type="ECO:0000313" key="11">
    <source>
        <dbReference type="EMBL" id="APS00204.1"/>
    </source>
</evidence>
<dbReference type="Gene3D" id="6.10.250.1450">
    <property type="match status" value="1"/>
</dbReference>
<evidence type="ECO:0000256" key="3">
    <source>
        <dbReference type="ARBA" id="ARBA00007523"/>
    </source>
</evidence>
<dbReference type="InterPro" id="IPR050837">
    <property type="entry name" value="ComplexI_51kDa_subunit"/>
</dbReference>
<keyword evidence="9" id="KW-0411">Iron-sulfur</keyword>
<dbReference type="GO" id="GO:0008137">
    <property type="term" value="F:NADH dehydrogenase (ubiquinone) activity"/>
    <property type="evidence" value="ECO:0007669"/>
    <property type="project" value="InterPro"/>
</dbReference>
<keyword evidence="5" id="KW-0285">Flavoprotein</keyword>
<keyword evidence="4" id="KW-0004">4Fe-4S</keyword>
<keyword evidence="7" id="KW-0479">Metal-binding</keyword>
<dbReference type="Pfam" id="PF22461">
    <property type="entry name" value="SLBB_2"/>
    <property type="match status" value="1"/>
</dbReference>
<dbReference type="InterPro" id="IPR001949">
    <property type="entry name" value="NADH-UbQ_OxRdtase_51kDa_CS"/>
</dbReference>
<evidence type="ECO:0000259" key="10">
    <source>
        <dbReference type="SMART" id="SM00928"/>
    </source>
</evidence>
<dbReference type="GO" id="GO:0010181">
    <property type="term" value="F:FMN binding"/>
    <property type="evidence" value="ECO:0007669"/>
    <property type="project" value="InterPro"/>
</dbReference>
<dbReference type="PROSITE" id="PS00645">
    <property type="entry name" value="COMPLEX1_51K_2"/>
    <property type="match status" value="1"/>
</dbReference>
<dbReference type="PANTHER" id="PTHR11780:SF10">
    <property type="entry name" value="NADH DEHYDROGENASE [UBIQUINONE] FLAVOPROTEIN 1, MITOCHONDRIAL"/>
    <property type="match status" value="1"/>
</dbReference>
<evidence type="ECO:0000256" key="9">
    <source>
        <dbReference type="ARBA" id="ARBA00023014"/>
    </source>
</evidence>
<dbReference type="SMART" id="SM00928">
    <property type="entry name" value="NADH_4Fe-4S"/>
    <property type="match status" value="1"/>
</dbReference>